<dbReference type="SUPFAM" id="SSF55961">
    <property type="entry name" value="Bet v1-like"/>
    <property type="match status" value="1"/>
</dbReference>
<protein>
    <submittedName>
        <fullName evidence="3">SRPBCC family protein</fullName>
    </submittedName>
</protein>
<sequence length="142" mass="15939">MTTESKTTAVTVEAVVKAPVSKVWTYWNEPEHITQWAFASDDWHAPHSENDLRKDGTFKTTMAAKDGSMSFDFGGVYTAVETNKLIAYTMGDGRTVKVEFTSEGNNTRVVETFDAETQHSVDMQRAGWQAILDNFVKYTEAQ</sequence>
<dbReference type="Proteomes" id="UP001319180">
    <property type="component" value="Unassembled WGS sequence"/>
</dbReference>
<name>A0AAP2GFV6_9BACT</name>
<dbReference type="Gene3D" id="3.30.530.20">
    <property type="match status" value="1"/>
</dbReference>
<dbReference type="CDD" id="cd08897">
    <property type="entry name" value="SRPBCC_CalC_Aha1-like_4"/>
    <property type="match status" value="1"/>
</dbReference>
<evidence type="ECO:0000256" key="1">
    <source>
        <dbReference type="ARBA" id="ARBA00006817"/>
    </source>
</evidence>
<dbReference type="EMBL" id="JAHESC010000051">
    <property type="protein sequence ID" value="MBT1689932.1"/>
    <property type="molecule type" value="Genomic_DNA"/>
</dbReference>
<dbReference type="InterPro" id="IPR023393">
    <property type="entry name" value="START-like_dom_sf"/>
</dbReference>
<evidence type="ECO:0000259" key="2">
    <source>
        <dbReference type="Pfam" id="PF08327"/>
    </source>
</evidence>
<dbReference type="AlphaFoldDB" id="A0AAP2GFV6"/>
<feature type="domain" description="Activator of Hsp90 ATPase homologue 1/2-like C-terminal" evidence="2">
    <location>
        <begin position="17"/>
        <end position="139"/>
    </location>
</feature>
<evidence type="ECO:0000313" key="4">
    <source>
        <dbReference type="Proteomes" id="UP001319180"/>
    </source>
</evidence>
<accession>A0AAP2GFV6</accession>
<organism evidence="3 4">
    <name type="scientific">Dawidia soli</name>
    <dbReference type="NCBI Taxonomy" id="2782352"/>
    <lineage>
        <taxon>Bacteria</taxon>
        <taxon>Pseudomonadati</taxon>
        <taxon>Bacteroidota</taxon>
        <taxon>Cytophagia</taxon>
        <taxon>Cytophagales</taxon>
        <taxon>Chryseotaleaceae</taxon>
        <taxon>Dawidia</taxon>
    </lineage>
</organism>
<comment type="similarity">
    <text evidence="1">Belongs to the AHA1 family.</text>
</comment>
<comment type="caution">
    <text evidence="3">The sequence shown here is derived from an EMBL/GenBank/DDBJ whole genome shotgun (WGS) entry which is preliminary data.</text>
</comment>
<keyword evidence="4" id="KW-1185">Reference proteome</keyword>
<dbReference type="Pfam" id="PF08327">
    <property type="entry name" value="AHSA1"/>
    <property type="match status" value="1"/>
</dbReference>
<dbReference type="RefSeq" id="WP_254093154.1">
    <property type="nucleotide sequence ID" value="NZ_JAHESC010000051.1"/>
</dbReference>
<reference evidence="3 4" key="1">
    <citation type="submission" date="2021-05" db="EMBL/GenBank/DDBJ databases">
        <title>A Polyphasic approach of four new species of the genus Ohtaekwangia: Ohtaekwangia histidinii sp. nov., Ohtaekwangia cretensis sp. nov., Ohtaekwangia indiensis sp. nov., Ohtaekwangia reichenbachii sp. nov. from diverse environment.</title>
        <authorList>
            <person name="Octaviana S."/>
        </authorList>
    </citation>
    <scope>NUCLEOTIDE SEQUENCE [LARGE SCALE GENOMIC DNA]</scope>
    <source>
        <strain evidence="3 4">PWU37</strain>
    </source>
</reference>
<proteinExistence type="inferred from homology"/>
<dbReference type="InterPro" id="IPR013538">
    <property type="entry name" value="ASHA1/2-like_C"/>
</dbReference>
<evidence type="ECO:0000313" key="3">
    <source>
        <dbReference type="EMBL" id="MBT1689932.1"/>
    </source>
</evidence>
<gene>
    <name evidence="3" type="ORF">KK078_25440</name>
</gene>